<feature type="DNA-binding region" description="H-T-H motif" evidence="4">
    <location>
        <begin position="35"/>
        <end position="54"/>
    </location>
</feature>
<dbReference type="InterPro" id="IPR009057">
    <property type="entry name" value="Homeodomain-like_sf"/>
</dbReference>
<evidence type="ECO:0000259" key="6">
    <source>
        <dbReference type="PROSITE" id="PS50977"/>
    </source>
</evidence>
<comment type="caution">
    <text evidence="7">The sequence shown here is derived from an EMBL/GenBank/DDBJ whole genome shotgun (WGS) entry which is preliminary data.</text>
</comment>
<dbReference type="EMBL" id="JAFFZE010000010">
    <property type="protein sequence ID" value="MCT2583912.1"/>
    <property type="molecule type" value="Genomic_DNA"/>
</dbReference>
<dbReference type="Proteomes" id="UP001156441">
    <property type="component" value="Unassembled WGS sequence"/>
</dbReference>
<gene>
    <name evidence="7" type="ORF">JT362_12360</name>
</gene>
<dbReference type="Pfam" id="PF17754">
    <property type="entry name" value="TetR_C_14"/>
    <property type="match status" value="1"/>
</dbReference>
<name>A0ABT2J7T5_9PSEU</name>
<keyword evidence="8" id="KW-1185">Reference proteome</keyword>
<feature type="domain" description="HTH tetR-type" evidence="6">
    <location>
        <begin position="12"/>
        <end position="72"/>
    </location>
</feature>
<dbReference type="PANTHER" id="PTHR30055">
    <property type="entry name" value="HTH-TYPE TRANSCRIPTIONAL REGULATOR RUTR"/>
    <property type="match status" value="1"/>
</dbReference>
<accession>A0ABT2J7T5</accession>
<evidence type="ECO:0000313" key="7">
    <source>
        <dbReference type="EMBL" id="MCT2583912.1"/>
    </source>
</evidence>
<dbReference type="PRINTS" id="PR00455">
    <property type="entry name" value="HTHTETR"/>
</dbReference>
<dbReference type="PROSITE" id="PS50977">
    <property type="entry name" value="HTH_TETR_2"/>
    <property type="match status" value="1"/>
</dbReference>
<feature type="region of interest" description="Disordered" evidence="5">
    <location>
        <begin position="208"/>
        <end position="235"/>
    </location>
</feature>
<sequence length="235" mass="25108">MTEPGLRERKKQRTRRALVDAAMRLFDEQGYDETSVAAIAAAAEVSTRTFFTHFPTKDDVFFASNDEGIDAALGVLATRAAGERPLDVLVRAVERMSVAHSAALAHAAEFGPLRLRLLNSVPALRARAVHRFADAQQRLADALHDAYPEVDRVTASATVGALVGAVVSTTLSGLAAHEPDLPDALRRAIDVAVQGVAVTLDPLCGRDATDTVPTVRANGEHRDTALPPRDTTTMP</sequence>
<evidence type="ECO:0000256" key="4">
    <source>
        <dbReference type="PROSITE-ProRule" id="PRU00335"/>
    </source>
</evidence>
<dbReference type="PROSITE" id="PS01081">
    <property type="entry name" value="HTH_TETR_1"/>
    <property type="match status" value="1"/>
</dbReference>
<keyword evidence="1" id="KW-0805">Transcription regulation</keyword>
<evidence type="ECO:0000256" key="5">
    <source>
        <dbReference type="SAM" id="MobiDB-lite"/>
    </source>
</evidence>
<dbReference type="InterPro" id="IPR001647">
    <property type="entry name" value="HTH_TetR"/>
</dbReference>
<dbReference type="Pfam" id="PF00440">
    <property type="entry name" value="TetR_N"/>
    <property type="match status" value="1"/>
</dbReference>
<evidence type="ECO:0000256" key="2">
    <source>
        <dbReference type="ARBA" id="ARBA00023125"/>
    </source>
</evidence>
<dbReference type="InterPro" id="IPR041347">
    <property type="entry name" value="MftR_C"/>
</dbReference>
<organism evidence="7 8">
    <name type="scientific">Actinophytocola gossypii</name>
    <dbReference type="NCBI Taxonomy" id="2812003"/>
    <lineage>
        <taxon>Bacteria</taxon>
        <taxon>Bacillati</taxon>
        <taxon>Actinomycetota</taxon>
        <taxon>Actinomycetes</taxon>
        <taxon>Pseudonocardiales</taxon>
        <taxon>Pseudonocardiaceae</taxon>
    </lineage>
</organism>
<dbReference type="SUPFAM" id="SSF46689">
    <property type="entry name" value="Homeodomain-like"/>
    <property type="match status" value="1"/>
</dbReference>
<dbReference type="InterPro" id="IPR050109">
    <property type="entry name" value="HTH-type_TetR-like_transc_reg"/>
</dbReference>
<evidence type="ECO:0000313" key="8">
    <source>
        <dbReference type="Proteomes" id="UP001156441"/>
    </source>
</evidence>
<evidence type="ECO:0000256" key="3">
    <source>
        <dbReference type="ARBA" id="ARBA00023163"/>
    </source>
</evidence>
<evidence type="ECO:0000256" key="1">
    <source>
        <dbReference type="ARBA" id="ARBA00023015"/>
    </source>
</evidence>
<dbReference type="Gene3D" id="1.10.357.10">
    <property type="entry name" value="Tetracycline Repressor, domain 2"/>
    <property type="match status" value="1"/>
</dbReference>
<dbReference type="InterPro" id="IPR023772">
    <property type="entry name" value="DNA-bd_HTH_TetR-type_CS"/>
</dbReference>
<keyword evidence="2 4" id="KW-0238">DNA-binding</keyword>
<protein>
    <submittedName>
        <fullName evidence="7">TetR family transcriptional regulator</fullName>
    </submittedName>
</protein>
<dbReference type="RefSeq" id="WP_260191290.1">
    <property type="nucleotide sequence ID" value="NZ_JAFFZE010000010.1"/>
</dbReference>
<reference evidence="7 8" key="1">
    <citation type="submission" date="2021-02" db="EMBL/GenBank/DDBJ databases">
        <title>Actinophytocola xerophila sp. nov., isolated from soil of cotton cropping field.</title>
        <authorList>
            <person name="Huang R."/>
            <person name="Chen X."/>
            <person name="Ge X."/>
            <person name="Liu W."/>
        </authorList>
    </citation>
    <scope>NUCLEOTIDE SEQUENCE [LARGE SCALE GENOMIC DNA]</scope>
    <source>
        <strain evidence="7 8">S1-96</strain>
    </source>
</reference>
<proteinExistence type="predicted"/>
<keyword evidence="3" id="KW-0804">Transcription</keyword>
<dbReference type="Gene3D" id="1.10.10.60">
    <property type="entry name" value="Homeodomain-like"/>
    <property type="match status" value="1"/>
</dbReference>
<dbReference type="PANTHER" id="PTHR30055:SF234">
    <property type="entry name" value="HTH-TYPE TRANSCRIPTIONAL REGULATOR BETI"/>
    <property type="match status" value="1"/>
</dbReference>